<dbReference type="InterPro" id="IPR029063">
    <property type="entry name" value="SAM-dependent_MTases_sf"/>
</dbReference>
<keyword evidence="2" id="KW-1185">Reference proteome</keyword>
<evidence type="ECO:0008006" key="3">
    <source>
        <dbReference type="Google" id="ProtNLM"/>
    </source>
</evidence>
<dbReference type="SUPFAM" id="SSF53335">
    <property type="entry name" value="S-adenosyl-L-methionine-dependent methyltransferases"/>
    <property type="match status" value="1"/>
</dbReference>
<dbReference type="AlphaFoldDB" id="A0A0C9W5T0"/>
<dbReference type="Pfam" id="PF13489">
    <property type="entry name" value="Methyltransf_23"/>
    <property type="match status" value="1"/>
</dbReference>
<dbReference type="EMBL" id="KN837100">
    <property type="protein sequence ID" value="KIJ47806.1"/>
    <property type="molecule type" value="Genomic_DNA"/>
</dbReference>
<dbReference type="PANTHER" id="PTHR45036">
    <property type="entry name" value="METHYLTRANSFERASE LIKE 7B"/>
    <property type="match status" value="1"/>
</dbReference>
<reference evidence="1 2" key="1">
    <citation type="submission" date="2014-06" db="EMBL/GenBank/DDBJ databases">
        <title>Evolutionary Origins and Diversification of the Mycorrhizal Mutualists.</title>
        <authorList>
            <consortium name="DOE Joint Genome Institute"/>
            <consortium name="Mycorrhizal Genomics Consortium"/>
            <person name="Kohler A."/>
            <person name="Kuo A."/>
            <person name="Nagy L.G."/>
            <person name="Floudas D."/>
            <person name="Copeland A."/>
            <person name="Barry K.W."/>
            <person name="Cichocki N."/>
            <person name="Veneault-Fourrey C."/>
            <person name="LaButti K."/>
            <person name="Lindquist E.A."/>
            <person name="Lipzen A."/>
            <person name="Lundell T."/>
            <person name="Morin E."/>
            <person name="Murat C."/>
            <person name="Riley R."/>
            <person name="Ohm R."/>
            <person name="Sun H."/>
            <person name="Tunlid A."/>
            <person name="Henrissat B."/>
            <person name="Grigoriev I.V."/>
            <person name="Hibbett D.S."/>
            <person name="Martin F."/>
        </authorList>
    </citation>
    <scope>NUCLEOTIDE SEQUENCE [LARGE SCALE GENOMIC DNA]</scope>
    <source>
        <strain evidence="1 2">SS14</strain>
    </source>
</reference>
<accession>A0A0C9W5T0</accession>
<dbReference type="HOGENOM" id="CLU_037990_6_2_1"/>
<gene>
    <name evidence="1" type="ORF">M422DRAFT_163342</name>
</gene>
<protein>
    <recommendedName>
        <fullName evidence="3">Methyltransferase type 11 domain-containing protein</fullName>
    </recommendedName>
</protein>
<evidence type="ECO:0000313" key="2">
    <source>
        <dbReference type="Proteomes" id="UP000054279"/>
    </source>
</evidence>
<sequence>MRFSIAFSVLEDLRLGFKASFMPAILAILKSPLLLFRPSALKRLMFFEVWKRYGGCADQGGTEVKKGLITPYAGGVVLDLGAGLGHTARYLDLSKVTKYIALEPNTLMHEGIRKEAAPYGFTESSGTLQLLSCGAEDTETIVSEIGGQVDTLISILMLCSVPNPKKTIETLMDKVLKPGGQFLFYEHVANRSWEVRVWQYLWTPIWAMFFDGCALNRPTDVYIRNLTCWKAVPEVMAEGDRVGTWGKEGEDLDSLFFHQVGRFIKKD</sequence>
<name>A0A0C9W5T0_SPHS4</name>
<evidence type="ECO:0000313" key="1">
    <source>
        <dbReference type="EMBL" id="KIJ47806.1"/>
    </source>
</evidence>
<dbReference type="Gene3D" id="3.40.50.150">
    <property type="entry name" value="Vaccinia Virus protein VP39"/>
    <property type="match status" value="1"/>
</dbReference>
<proteinExistence type="predicted"/>
<dbReference type="InterPro" id="IPR052356">
    <property type="entry name" value="Thiol_S-MT"/>
</dbReference>
<dbReference type="CDD" id="cd02440">
    <property type="entry name" value="AdoMet_MTases"/>
    <property type="match status" value="1"/>
</dbReference>
<dbReference type="OrthoDB" id="540004at2759"/>
<organism evidence="1 2">
    <name type="scientific">Sphaerobolus stellatus (strain SS14)</name>
    <dbReference type="NCBI Taxonomy" id="990650"/>
    <lineage>
        <taxon>Eukaryota</taxon>
        <taxon>Fungi</taxon>
        <taxon>Dikarya</taxon>
        <taxon>Basidiomycota</taxon>
        <taxon>Agaricomycotina</taxon>
        <taxon>Agaricomycetes</taxon>
        <taxon>Phallomycetidae</taxon>
        <taxon>Geastrales</taxon>
        <taxon>Sphaerobolaceae</taxon>
        <taxon>Sphaerobolus</taxon>
    </lineage>
</organism>
<dbReference type="PANTHER" id="PTHR45036:SF1">
    <property type="entry name" value="METHYLTRANSFERASE LIKE 7A"/>
    <property type="match status" value="1"/>
</dbReference>
<dbReference type="Proteomes" id="UP000054279">
    <property type="component" value="Unassembled WGS sequence"/>
</dbReference>